<protein>
    <submittedName>
        <fullName evidence="2">Uncharacterized protein</fullName>
    </submittedName>
</protein>
<evidence type="ECO:0000313" key="3">
    <source>
        <dbReference type="Proteomes" id="UP001159427"/>
    </source>
</evidence>
<keyword evidence="3" id="KW-1185">Reference proteome</keyword>
<name>A0ABN8QXN4_9CNID</name>
<feature type="region of interest" description="Disordered" evidence="1">
    <location>
        <begin position="42"/>
        <end position="81"/>
    </location>
</feature>
<sequence>MSENIITSDGLLSAPGTSNAFENEDKMEVSYYIANEDDLLGKSDDHEQIPLTEQYRKGRRHSPSTENRKRSHSLSAENKISQAEGAIKALKRHTDRGTSPETLQYRARAKITADEDFKREIKQIRKNAEQETLNAIIRFHQREIGRFEAESKKGKRAALAIALNTKNCSRSNQRVQRKLITMYRSKQ</sequence>
<dbReference type="EMBL" id="CALNXI010001546">
    <property type="protein sequence ID" value="CAH3171788.1"/>
    <property type="molecule type" value="Genomic_DNA"/>
</dbReference>
<gene>
    <name evidence="2" type="ORF">PEVE_00008058</name>
</gene>
<reference evidence="2 3" key="1">
    <citation type="submission" date="2022-05" db="EMBL/GenBank/DDBJ databases">
        <authorList>
            <consortium name="Genoscope - CEA"/>
            <person name="William W."/>
        </authorList>
    </citation>
    <scope>NUCLEOTIDE SEQUENCE [LARGE SCALE GENOMIC DNA]</scope>
</reference>
<organism evidence="2 3">
    <name type="scientific">Porites evermanni</name>
    <dbReference type="NCBI Taxonomy" id="104178"/>
    <lineage>
        <taxon>Eukaryota</taxon>
        <taxon>Metazoa</taxon>
        <taxon>Cnidaria</taxon>
        <taxon>Anthozoa</taxon>
        <taxon>Hexacorallia</taxon>
        <taxon>Scleractinia</taxon>
        <taxon>Fungiina</taxon>
        <taxon>Poritidae</taxon>
        <taxon>Porites</taxon>
    </lineage>
</organism>
<evidence type="ECO:0000256" key="1">
    <source>
        <dbReference type="SAM" id="MobiDB-lite"/>
    </source>
</evidence>
<comment type="caution">
    <text evidence="2">The sequence shown here is derived from an EMBL/GenBank/DDBJ whole genome shotgun (WGS) entry which is preliminary data.</text>
</comment>
<proteinExistence type="predicted"/>
<dbReference type="Proteomes" id="UP001159427">
    <property type="component" value="Unassembled WGS sequence"/>
</dbReference>
<evidence type="ECO:0000313" key="2">
    <source>
        <dbReference type="EMBL" id="CAH3171788.1"/>
    </source>
</evidence>
<accession>A0ABN8QXN4</accession>